<dbReference type="Pfam" id="PF00271">
    <property type="entry name" value="Helicase_C"/>
    <property type="match status" value="1"/>
</dbReference>
<organism evidence="13">
    <name type="scientific">Zea mays</name>
    <name type="common">Maize</name>
    <dbReference type="NCBI Taxonomy" id="4577"/>
    <lineage>
        <taxon>Eukaryota</taxon>
        <taxon>Viridiplantae</taxon>
        <taxon>Streptophyta</taxon>
        <taxon>Embryophyta</taxon>
        <taxon>Tracheophyta</taxon>
        <taxon>Spermatophyta</taxon>
        <taxon>Magnoliopsida</taxon>
        <taxon>Liliopsida</taxon>
        <taxon>Poales</taxon>
        <taxon>Poaceae</taxon>
        <taxon>PACMAD clade</taxon>
        <taxon>Panicoideae</taxon>
        <taxon>Andropogonodae</taxon>
        <taxon>Andropogoneae</taxon>
        <taxon>Tripsacinae</taxon>
        <taxon>Zea</taxon>
    </lineage>
</organism>
<dbReference type="Gene3D" id="3.40.50.300">
    <property type="entry name" value="P-loop containing nucleotide triphosphate hydrolases"/>
    <property type="match status" value="2"/>
</dbReference>
<keyword evidence="11" id="KW-1135">Mitochondrion nucleoid</keyword>
<evidence type="ECO:0000256" key="5">
    <source>
        <dbReference type="ARBA" id="ARBA00011661"/>
    </source>
</evidence>
<evidence type="ECO:0000256" key="2">
    <source>
        <dbReference type="ARBA" id="ARBA00001946"/>
    </source>
</evidence>
<dbReference type="FunFam" id="1.20.272.40:FF:000002">
    <property type="entry name" value="ATP-dependent RNA helicase SUV3, mitochondrial"/>
    <property type="match status" value="1"/>
</dbReference>
<dbReference type="Gene3D" id="1.20.272.40">
    <property type="match status" value="1"/>
</dbReference>
<dbReference type="GO" id="GO:0016787">
    <property type="term" value="F:hydrolase activity"/>
    <property type="evidence" value="ECO:0007669"/>
    <property type="project" value="UniProtKB-KW"/>
</dbReference>
<keyword evidence="7" id="KW-0378">Hydrolase</keyword>
<comment type="cofactor">
    <cofactor evidence="2">
        <name>Mg(2+)</name>
        <dbReference type="ChEBI" id="CHEBI:18420"/>
    </cofactor>
</comment>
<protein>
    <submittedName>
        <fullName evidence="13">DExH-box ATP-dependent RNA helicase DExH16 mitochondrial</fullName>
    </submittedName>
</protein>
<keyword evidence="11" id="KW-0496">Mitochondrion</keyword>
<evidence type="ECO:0000256" key="8">
    <source>
        <dbReference type="ARBA" id="ARBA00022806"/>
    </source>
</evidence>
<dbReference type="FunFam" id="3.40.50.300:FF:003871">
    <property type="entry name" value="DExH-box ATP-dependent RNA helicase DExH18 mitochondrial"/>
    <property type="match status" value="1"/>
</dbReference>
<dbReference type="Pfam" id="PF18147">
    <property type="entry name" value="Suv3_C_1"/>
    <property type="match status" value="1"/>
</dbReference>
<evidence type="ECO:0000313" key="13">
    <source>
        <dbReference type="EMBL" id="ONM09135.1"/>
    </source>
</evidence>
<feature type="domain" description="Helicase C-terminal" evidence="12">
    <location>
        <begin position="125"/>
        <end position="297"/>
    </location>
</feature>
<dbReference type="ExpressionAtlas" id="A0A1D6L3Z3">
    <property type="expression patterns" value="baseline and differential"/>
</dbReference>
<dbReference type="CDD" id="cd18805">
    <property type="entry name" value="SF2_C_suv3"/>
    <property type="match status" value="1"/>
</dbReference>
<evidence type="ECO:0000256" key="3">
    <source>
        <dbReference type="ARBA" id="ARBA00004123"/>
    </source>
</evidence>
<dbReference type="Pfam" id="PF12513">
    <property type="entry name" value="SUV3_C"/>
    <property type="match status" value="1"/>
</dbReference>
<dbReference type="GO" id="GO:0005524">
    <property type="term" value="F:ATP binding"/>
    <property type="evidence" value="ECO:0007669"/>
    <property type="project" value="UniProtKB-KW"/>
</dbReference>
<evidence type="ECO:0000256" key="10">
    <source>
        <dbReference type="ARBA" id="ARBA00023242"/>
    </source>
</evidence>
<dbReference type="SMART" id="SM00490">
    <property type="entry name" value="HELICc"/>
    <property type="match status" value="1"/>
</dbReference>
<reference evidence="13" key="1">
    <citation type="submission" date="2015-12" db="EMBL/GenBank/DDBJ databases">
        <title>Update maize B73 reference genome by single molecule sequencing technologies.</title>
        <authorList>
            <consortium name="Maize Genome Sequencing Project"/>
            <person name="Ware D."/>
        </authorList>
    </citation>
    <scope>NUCLEOTIDE SEQUENCE [LARGE SCALE GENOMIC DNA]</scope>
    <source>
        <tissue evidence="13">Seedling</tissue>
    </source>
</reference>
<evidence type="ECO:0000256" key="6">
    <source>
        <dbReference type="ARBA" id="ARBA00022741"/>
    </source>
</evidence>
<dbReference type="GO" id="GO:0005634">
    <property type="term" value="C:nucleus"/>
    <property type="evidence" value="ECO:0007669"/>
    <property type="project" value="UniProtKB-SubCell"/>
</dbReference>
<sequence>MWYPKAREKKRNVFLHVGPTNSGKTYSALKRLEASSSGVYCGPLRLLAREVAQRLNKVNVPCNLITGQERNEIEGAKHSSVTVEMADMTTNYQCAVIDEIQMYVDISVYLYAWKISKFNRSYVVEQVQYYERLSPLVPLKSPLGSFSNIKAGDCLVSFSRRGIYKLKKRIEREGKHLCSVVYGSLPPETRTKQATMFNDDTSDLNVLVASDAIGMGLNLNISRIIFSTMMKFDGFCNRELTVAEIKQIAGRAGRYGSKFPVGEVTCLNPQDLPLLHSSLKSASSIIEVSFLHITFQQYECSKKLSNTSYGQKMCVSFHFVGLQERFLEKAKLSPDYFITDCEDMLKVAAIVDDLPLGLYDKYLFCMSPVDVSDDISAQGLVQASISILLFFFTIFCGTRIHVSNFFNMQFAENYARKGIVRLKEIFTPGTLQVPKTDNQLKELESVHKVLELYVWLSFRMDDSFPDREVAASQKSICSMLIEEYLERFGWQPQDRRKVLGGAQKLLQEYDVSQIGRAFNDAGGGDGGKAFNGAGGGDGGKAFNGAGGGDGGKAFNGAGGGDGGKAFNGAGGGGKDFNSAGGVGAADQVPGDGVSLRGTFKVGEAPRPSMVASNRFTAVGWLELNVLFYLSYCVTNSVHMGS</sequence>
<proteinExistence type="predicted"/>
<dbReference type="InterPro" id="IPR022192">
    <property type="entry name" value="SUV3_C"/>
</dbReference>
<dbReference type="Gene3D" id="1.20.58.1080">
    <property type="match status" value="1"/>
</dbReference>
<comment type="subcellular location">
    <subcellularLocation>
        <location evidence="4">Mitochondrion matrix</location>
        <location evidence="4">Mitochondrion nucleoid</location>
    </subcellularLocation>
    <subcellularLocation>
        <location evidence="3">Nucleus</location>
    </subcellularLocation>
</comment>
<evidence type="ECO:0000256" key="4">
    <source>
        <dbReference type="ARBA" id="ARBA00004436"/>
    </source>
</evidence>
<dbReference type="EMBL" id="CM007647">
    <property type="protein sequence ID" value="ONM09135.1"/>
    <property type="molecule type" value="Genomic_DNA"/>
</dbReference>
<dbReference type="PANTHER" id="PTHR12131">
    <property type="entry name" value="ATP-DEPENDENT RNA AND DNA HELICASE"/>
    <property type="match status" value="1"/>
</dbReference>
<dbReference type="InterPro" id="IPR027417">
    <property type="entry name" value="P-loop_NTPase"/>
</dbReference>
<keyword evidence="6" id="KW-0547">Nucleotide-binding</keyword>
<dbReference type="SUPFAM" id="SSF52540">
    <property type="entry name" value="P-loop containing nucleoside triphosphate hydrolases"/>
    <property type="match status" value="1"/>
</dbReference>
<keyword evidence="9" id="KW-0067">ATP-binding</keyword>
<keyword evidence="10" id="KW-0539">Nucleus</keyword>
<evidence type="ECO:0000256" key="1">
    <source>
        <dbReference type="ARBA" id="ARBA00001936"/>
    </source>
</evidence>
<keyword evidence="8 13" id="KW-0347">Helicase</keyword>
<dbReference type="InterPro" id="IPR050699">
    <property type="entry name" value="RNA-DNA_Helicase"/>
</dbReference>
<dbReference type="Pfam" id="PF22527">
    <property type="entry name" value="DEXQc_Suv3"/>
    <property type="match status" value="1"/>
</dbReference>
<evidence type="ECO:0000256" key="7">
    <source>
        <dbReference type="ARBA" id="ARBA00022801"/>
    </source>
</evidence>
<comment type="subunit">
    <text evidence="5">Homodimer; in free form. Component of the mitochondrial degradosome (mtEXO) complex which is a heteropentamer containing 2 copies of SUPV3L1 and 3 copies of PNPT1.</text>
</comment>
<dbReference type="FunFam" id="3.40.50.300:FF:001109">
    <property type="entry name" value="ATP-dependent RNA helicase suv3, mitochondrial"/>
    <property type="match status" value="1"/>
</dbReference>
<dbReference type="PROSITE" id="PS51194">
    <property type="entry name" value="HELICASE_CTER"/>
    <property type="match status" value="1"/>
</dbReference>
<name>A0A1D6L3Z3_MAIZE</name>
<comment type="cofactor">
    <cofactor evidence="1">
        <name>Mn(2+)</name>
        <dbReference type="ChEBI" id="CHEBI:29035"/>
    </cofactor>
</comment>
<gene>
    <name evidence="13" type="ORF">ZEAMMB73_Zm00001d033993</name>
</gene>
<dbReference type="PANTHER" id="PTHR12131:SF1">
    <property type="entry name" value="ATP-DEPENDENT RNA HELICASE SUPV3L1, MITOCHONDRIAL-RELATED"/>
    <property type="match status" value="1"/>
</dbReference>
<accession>A0A1D6L3Z3</accession>
<dbReference type="InterPro" id="IPR001650">
    <property type="entry name" value="Helicase_C-like"/>
</dbReference>
<dbReference type="GO" id="GO:0042645">
    <property type="term" value="C:mitochondrial nucleoid"/>
    <property type="evidence" value="ECO:0007669"/>
    <property type="project" value="UniProtKB-SubCell"/>
</dbReference>
<evidence type="ECO:0000259" key="12">
    <source>
        <dbReference type="PROSITE" id="PS51194"/>
    </source>
</evidence>
<dbReference type="InterPro" id="IPR041082">
    <property type="entry name" value="Suv3_C_1"/>
</dbReference>
<dbReference type="InterPro" id="IPR055206">
    <property type="entry name" value="DEXQc_SUV3"/>
</dbReference>
<evidence type="ECO:0000256" key="9">
    <source>
        <dbReference type="ARBA" id="ARBA00022840"/>
    </source>
</evidence>
<dbReference type="AlphaFoldDB" id="A0A1D6L3Z3"/>
<evidence type="ECO:0000256" key="11">
    <source>
        <dbReference type="ARBA" id="ARBA00023271"/>
    </source>
</evidence>
<dbReference type="GO" id="GO:0004386">
    <property type="term" value="F:helicase activity"/>
    <property type="evidence" value="ECO:0007669"/>
    <property type="project" value="UniProtKB-KW"/>
</dbReference>